<accession>U5DN57</accession>
<organism evidence="9 10">
    <name type="scientific">Rubidibacter lacunae KORDI 51-2</name>
    <dbReference type="NCBI Taxonomy" id="582515"/>
    <lineage>
        <taxon>Bacteria</taxon>
        <taxon>Bacillati</taxon>
        <taxon>Cyanobacteriota</taxon>
        <taxon>Cyanophyceae</taxon>
        <taxon>Oscillatoriophycideae</taxon>
        <taxon>Chroococcales</taxon>
        <taxon>Aphanothecaceae</taxon>
        <taxon>Rubidibacter</taxon>
    </lineage>
</organism>
<keyword evidence="7" id="KW-1133">Transmembrane helix</keyword>
<evidence type="ECO:0000313" key="9">
    <source>
        <dbReference type="EMBL" id="ERN42297.1"/>
    </source>
</evidence>
<dbReference type="eggNOG" id="COG0237">
    <property type="taxonomic scope" value="Bacteria"/>
</dbReference>
<dbReference type="Pfam" id="PF00427">
    <property type="entry name" value="PBS_linker_poly"/>
    <property type="match status" value="1"/>
</dbReference>
<comment type="caution">
    <text evidence="9">The sequence shown here is derived from an EMBL/GenBank/DDBJ whole genome shotgun (WGS) entry which is preliminary data.</text>
</comment>
<dbReference type="PATRIC" id="fig|582515.4.peg.1140"/>
<comment type="subcellular location">
    <subcellularLocation>
        <location evidence="1">Endomembrane system</location>
    </subcellularLocation>
</comment>
<dbReference type="AlphaFoldDB" id="U5DN57"/>
<feature type="transmembrane region" description="Helical" evidence="7">
    <location>
        <begin position="213"/>
        <end position="234"/>
    </location>
</feature>
<gene>
    <name evidence="9" type="ORF">KR51_00010240</name>
</gene>
<evidence type="ECO:0000256" key="2">
    <source>
        <dbReference type="ARBA" id="ARBA00022549"/>
    </source>
</evidence>
<dbReference type="GO" id="GO:0015979">
    <property type="term" value="P:photosynthesis"/>
    <property type="evidence" value="ECO:0007669"/>
    <property type="project" value="InterPro"/>
</dbReference>
<dbReference type="EMBL" id="ASSJ01000027">
    <property type="protein sequence ID" value="ERN42297.1"/>
    <property type="molecule type" value="Genomic_DNA"/>
</dbReference>
<feature type="domain" description="PBS-linker" evidence="8">
    <location>
        <begin position="11"/>
        <end position="191"/>
    </location>
</feature>
<proteinExistence type="inferred from homology"/>
<keyword evidence="5 7" id="KW-0472">Membrane</keyword>
<keyword evidence="7" id="KW-0812">Transmembrane</keyword>
<dbReference type="InterPro" id="IPR001297">
    <property type="entry name" value="PBS_linker_dom"/>
</dbReference>
<protein>
    <submittedName>
        <fullName evidence="9">Phycobilisome linker polypeptide</fullName>
    </submittedName>
</protein>
<keyword evidence="10" id="KW-1185">Reference proteome</keyword>
<dbReference type="PANTHER" id="PTHR34011">
    <property type="entry name" value="PHYCOBILISOME 32.1 KDA LINKER POLYPEPTIDE, PHYCOCYANIN-ASSOCIATED, ROD 2-RELATED"/>
    <property type="match status" value="1"/>
</dbReference>
<dbReference type="PROSITE" id="PS51445">
    <property type="entry name" value="PBS_LINKER"/>
    <property type="match status" value="1"/>
</dbReference>
<dbReference type="Proteomes" id="UP000016960">
    <property type="component" value="Unassembled WGS sequence"/>
</dbReference>
<comment type="similarity">
    <text evidence="6">Belongs to the phycobilisome linker protein family.</text>
</comment>
<evidence type="ECO:0000259" key="8">
    <source>
        <dbReference type="PROSITE" id="PS51445"/>
    </source>
</evidence>
<keyword evidence="2" id="KW-0042">Antenna complex</keyword>
<keyword evidence="4" id="KW-0793">Thylakoid</keyword>
<dbReference type="GO" id="GO:0012505">
    <property type="term" value="C:endomembrane system"/>
    <property type="evidence" value="ECO:0007669"/>
    <property type="project" value="UniProtKB-SubCell"/>
</dbReference>
<evidence type="ECO:0000256" key="5">
    <source>
        <dbReference type="ARBA" id="ARBA00023136"/>
    </source>
</evidence>
<evidence type="ECO:0000256" key="3">
    <source>
        <dbReference type="ARBA" id="ARBA00022738"/>
    </source>
</evidence>
<dbReference type="OrthoDB" id="448032at2"/>
<evidence type="ECO:0000256" key="4">
    <source>
        <dbReference type="ARBA" id="ARBA00023078"/>
    </source>
</evidence>
<dbReference type="GO" id="GO:0030089">
    <property type="term" value="C:phycobilisome"/>
    <property type="evidence" value="ECO:0007669"/>
    <property type="project" value="UniProtKB-UniRule"/>
</dbReference>
<reference evidence="9 10" key="1">
    <citation type="submission" date="2013-05" db="EMBL/GenBank/DDBJ databases">
        <title>Draft genome sequence of Rubidibacter lacunae KORDI 51-2.</title>
        <authorList>
            <person name="Choi D.H."/>
            <person name="Noh J.H."/>
            <person name="Kwon K.-K."/>
            <person name="Lee J.-H."/>
            <person name="Ryu J.-Y."/>
        </authorList>
    </citation>
    <scope>NUCLEOTIDE SEQUENCE [LARGE SCALE GENOMIC DNA]</scope>
    <source>
        <strain evidence="9 10">KORDI 51-2</strain>
    </source>
</reference>
<dbReference type="Gene3D" id="1.10.3130.20">
    <property type="entry name" value="Phycobilisome linker domain"/>
    <property type="match status" value="1"/>
</dbReference>
<dbReference type="STRING" id="582515.KR51_00010240"/>
<evidence type="ECO:0000256" key="7">
    <source>
        <dbReference type="SAM" id="Phobius"/>
    </source>
</evidence>
<sequence length="235" mass="26771">MTIPLLSYPLTSQNQRVEGFERPGDEYLPRYVLDTPSTGAEVDAAIAAAYRQVFSEQQTISAHRKPILESQLRNNLISMRGFIQGLVLSDSFRRLNYEANNNYRFVELCFQRLLGRPTYDRQEQLAWSIVLASRGLVGFVEALLYGKEYEENFGEFCVPYQRRRILPQRDRGNLPVARMARYDRQSLDPQGANRMWLVGNAAIDRSADLYRNVIFFVPSAAVAALVATLILVTAP</sequence>
<dbReference type="RefSeq" id="WP_022605321.1">
    <property type="nucleotide sequence ID" value="NZ_ASSJ01000027.1"/>
</dbReference>
<keyword evidence="3 6" id="KW-0605">Phycobilisome</keyword>
<evidence type="ECO:0000256" key="6">
    <source>
        <dbReference type="PROSITE-ProRule" id="PRU00775"/>
    </source>
</evidence>
<evidence type="ECO:0000313" key="10">
    <source>
        <dbReference type="Proteomes" id="UP000016960"/>
    </source>
</evidence>
<dbReference type="InterPro" id="IPR038255">
    <property type="entry name" value="PBS_linker_sf"/>
</dbReference>
<evidence type="ECO:0000256" key="1">
    <source>
        <dbReference type="ARBA" id="ARBA00004308"/>
    </source>
</evidence>
<name>U5DN57_9CHRO</name>
<dbReference type="InParanoid" id="U5DN57"/>